<organism evidence="4 5">
    <name type="scientific">Athelia psychrophila</name>
    <dbReference type="NCBI Taxonomy" id="1759441"/>
    <lineage>
        <taxon>Eukaryota</taxon>
        <taxon>Fungi</taxon>
        <taxon>Dikarya</taxon>
        <taxon>Basidiomycota</taxon>
        <taxon>Agaricomycotina</taxon>
        <taxon>Agaricomycetes</taxon>
        <taxon>Agaricomycetidae</taxon>
        <taxon>Atheliales</taxon>
        <taxon>Atheliaceae</taxon>
        <taxon>Athelia</taxon>
    </lineage>
</organism>
<name>A0A167WT03_9AGAM</name>
<feature type="domain" description="Nephrocystin 3-like N-terminal" evidence="3">
    <location>
        <begin position="361"/>
        <end position="510"/>
    </location>
</feature>
<proteinExistence type="predicted"/>
<dbReference type="Proteomes" id="UP000076532">
    <property type="component" value="Unassembled WGS sequence"/>
</dbReference>
<sequence length="839" mass="89858">MASPSHSRNSSQSSIGSHKKSKDNNERLKKACSAAVETLQTILELAKDITGVVGVAPGVQAGIMGALVVLDAVKQTSQNADDIQDLGARITSLLKIFEEAKASDGLSKSTFERIESVIMKWADHSAEAKKIASRNRFVRVLRNKTDANVIGSFIQSINSSLAELELGTMLSIEIAINENARATAAGISRLEQVTGAIGTGLAVHAQATAAGLGSVEVKLDSGLTLLQENARTTAAGISRVESGLHDGLQATAAIGTELAAHTQATATGLGNVEGKVDSGLTQTQHIGEVLQSHANATATGIADIQVQIQTINPGIRAFLPPRAAEAAFDCGDRTPCLNGTRTDILELVETWIELGHIGDHAATSEIFWVNGGAGTGKSTIALTVAQTCKDRGILGASFFCSRDSAECSKPKLLFTTIAYQLSLLCDAFGEKVAAAMRSDPDMGIKSLSHQLEKLILEPLNHARDLLPSPCVVIIDALDECGDDSRTHAVLACLSGQVSRLARLRFLITSRPEQNITSVFSSDKLGARVRLNLHEVALATITQDITHFLTESLADCGSSGDPVSASDIKAVSECAGGLFIFAATSVRFIMDIKSYSPVAERIASILKSGYGGRQSLSPYSKLDKLYMQVLAQAFPECDSHSADRFRKVIGAIVLLRDPLSARDLQALLCSNDQDPKLVDRMLGNMHALILVPEDATKAIRLLHPSFHDFLIDAHRCTVAELVITTPEQHTHLAVACLHALQKLKQDMCNIQDACLLNLEVEDIDAKIRTCLPPWLKYACCHWGSHLAAGEVSDIVLELLEEFCCNHLLYWLEACSLLGVLRDALLCLAMVQKAIVVCVLH</sequence>
<dbReference type="InterPro" id="IPR056884">
    <property type="entry name" value="NPHP3-like_N"/>
</dbReference>
<dbReference type="InterPro" id="IPR027417">
    <property type="entry name" value="P-loop_NTPase"/>
</dbReference>
<evidence type="ECO:0000256" key="2">
    <source>
        <dbReference type="SAM" id="MobiDB-lite"/>
    </source>
</evidence>
<dbReference type="InterPro" id="IPR059179">
    <property type="entry name" value="MLKL-like_MCAfunc"/>
</dbReference>
<protein>
    <recommendedName>
        <fullName evidence="3">Nephrocystin 3-like N-terminal domain-containing protein</fullName>
    </recommendedName>
</protein>
<keyword evidence="5" id="KW-1185">Reference proteome</keyword>
<accession>A0A167WT03</accession>
<evidence type="ECO:0000313" key="5">
    <source>
        <dbReference type="Proteomes" id="UP000076532"/>
    </source>
</evidence>
<evidence type="ECO:0000259" key="3">
    <source>
        <dbReference type="Pfam" id="PF24883"/>
    </source>
</evidence>
<dbReference type="Pfam" id="PF24883">
    <property type="entry name" value="NPHP3_N"/>
    <property type="match status" value="1"/>
</dbReference>
<dbReference type="SUPFAM" id="SSF52540">
    <property type="entry name" value="P-loop containing nucleoside triphosphate hydrolases"/>
    <property type="match status" value="1"/>
</dbReference>
<feature type="region of interest" description="Disordered" evidence="2">
    <location>
        <begin position="1"/>
        <end position="28"/>
    </location>
</feature>
<reference evidence="4 5" key="1">
    <citation type="journal article" date="2016" name="Mol. Biol. Evol.">
        <title>Comparative Genomics of Early-Diverging Mushroom-Forming Fungi Provides Insights into the Origins of Lignocellulose Decay Capabilities.</title>
        <authorList>
            <person name="Nagy L.G."/>
            <person name="Riley R."/>
            <person name="Tritt A."/>
            <person name="Adam C."/>
            <person name="Daum C."/>
            <person name="Floudas D."/>
            <person name="Sun H."/>
            <person name="Yadav J.S."/>
            <person name="Pangilinan J."/>
            <person name="Larsson K.H."/>
            <person name="Matsuura K."/>
            <person name="Barry K."/>
            <person name="Labutti K."/>
            <person name="Kuo R."/>
            <person name="Ohm R.A."/>
            <person name="Bhattacharya S.S."/>
            <person name="Shirouzu T."/>
            <person name="Yoshinaga Y."/>
            <person name="Martin F.M."/>
            <person name="Grigoriev I.V."/>
            <person name="Hibbett D.S."/>
        </authorList>
    </citation>
    <scope>NUCLEOTIDE SEQUENCE [LARGE SCALE GENOMIC DNA]</scope>
    <source>
        <strain evidence="4 5">CBS 109695</strain>
    </source>
</reference>
<gene>
    <name evidence="4" type="ORF">FIBSPDRAFT_940002</name>
</gene>
<feature type="compositionally biased region" description="Low complexity" evidence="2">
    <location>
        <begin position="1"/>
        <end position="16"/>
    </location>
</feature>
<evidence type="ECO:0000313" key="4">
    <source>
        <dbReference type="EMBL" id="KZP06441.1"/>
    </source>
</evidence>
<evidence type="ECO:0000256" key="1">
    <source>
        <dbReference type="ARBA" id="ARBA00022737"/>
    </source>
</evidence>
<dbReference type="CDD" id="cd21037">
    <property type="entry name" value="MLKL_NTD"/>
    <property type="match status" value="1"/>
</dbReference>
<dbReference type="STRING" id="436010.A0A167WT03"/>
<dbReference type="OrthoDB" id="3027122at2759"/>
<keyword evidence="1" id="KW-0677">Repeat</keyword>
<dbReference type="PANTHER" id="PTHR10039:SF17">
    <property type="entry name" value="FUNGAL STAND N-TERMINAL GOODBYE DOMAIN-CONTAINING PROTEIN-RELATED"/>
    <property type="match status" value="1"/>
</dbReference>
<dbReference type="AlphaFoldDB" id="A0A167WT03"/>
<dbReference type="EMBL" id="KV417787">
    <property type="protein sequence ID" value="KZP06441.1"/>
    <property type="molecule type" value="Genomic_DNA"/>
</dbReference>
<dbReference type="Gene3D" id="3.40.50.300">
    <property type="entry name" value="P-loop containing nucleotide triphosphate hydrolases"/>
    <property type="match status" value="1"/>
</dbReference>
<dbReference type="PANTHER" id="PTHR10039">
    <property type="entry name" value="AMELOGENIN"/>
    <property type="match status" value="1"/>
</dbReference>